<dbReference type="PANTHER" id="PTHR11774">
    <property type="entry name" value="GERANYLGERANYL TRANSFERASE TYPE BETA SUBUNIT"/>
    <property type="match status" value="1"/>
</dbReference>
<keyword evidence="4" id="KW-0808">Transferase</keyword>
<dbReference type="GO" id="GO:0005968">
    <property type="term" value="C:Rab-protein geranylgeranyltransferase complex"/>
    <property type="evidence" value="ECO:0007669"/>
    <property type="project" value="TreeGrafter"/>
</dbReference>
<sequence length="70" mass="7834">MDFILTCQDTETGGFSDRPGDIVDPFHTLFGLTAISLLDKDYGLKPINPTFCMPEYIIERLGLKPTKLGR</sequence>
<evidence type="ECO:0000256" key="7">
    <source>
        <dbReference type="ARBA" id="ARBA00022833"/>
    </source>
</evidence>
<evidence type="ECO:0000256" key="9">
    <source>
        <dbReference type="ARBA" id="ARBA00032766"/>
    </source>
</evidence>
<comment type="similarity">
    <text evidence="2">Belongs to the protein prenyltransferase subunit beta family.</text>
</comment>
<dbReference type="GO" id="GO:0046872">
    <property type="term" value="F:metal ion binding"/>
    <property type="evidence" value="ECO:0007669"/>
    <property type="project" value="UniProtKB-KW"/>
</dbReference>
<evidence type="ECO:0000256" key="3">
    <source>
        <dbReference type="ARBA" id="ARBA00022602"/>
    </source>
</evidence>
<evidence type="ECO:0000256" key="4">
    <source>
        <dbReference type="ARBA" id="ARBA00022679"/>
    </source>
</evidence>
<keyword evidence="7" id="KW-0862">Zinc</keyword>
<dbReference type="InterPro" id="IPR045089">
    <property type="entry name" value="PGGT1B-like"/>
</dbReference>
<dbReference type="GO" id="GO:0004663">
    <property type="term" value="F:Rab geranylgeranyltransferase activity"/>
    <property type="evidence" value="ECO:0007669"/>
    <property type="project" value="TreeGrafter"/>
</dbReference>
<name>A0A6V7HZ71_9HYME</name>
<evidence type="ECO:0000256" key="5">
    <source>
        <dbReference type="ARBA" id="ARBA00022723"/>
    </source>
</evidence>
<dbReference type="AlphaFoldDB" id="A0A6V7HZ71"/>
<accession>A0A6V7HZ71</accession>
<keyword evidence="5" id="KW-0479">Metal-binding</keyword>
<dbReference type="SUPFAM" id="SSF48239">
    <property type="entry name" value="Terpenoid cyclases/Protein prenyltransferases"/>
    <property type="match status" value="1"/>
</dbReference>
<protein>
    <recommendedName>
        <fullName evidence="8">Geranylgeranyl transferase type II subunit beta</fullName>
    </recommendedName>
    <alternativeName>
        <fullName evidence="9">Type II protein geranyl-geranyltransferase subunit beta</fullName>
    </alternativeName>
</protein>
<evidence type="ECO:0000256" key="1">
    <source>
        <dbReference type="ARBA" id="ARBA00001947"/>
    </source>
</evidence>
<feature type="domain" description="Prenyltransferase alpha-alpha toroid" evidence="10">
    <location>
        <begin position="2"/>
        <end position="53"/>
    </location>
</feature>
<gene>
    <name evidence="11" type="ORF">BBRV_LOCUS11318</name>
</gene>
<evidence type="ECO:0000256" key="2">
    <source>
        <dbReference type="ARBA" id="ARBA00010497"/>
    </source>
</evidence>
<keyword evidence="3" id="KW-0637">Prenyltransferase</keyword>
<reference evidence="11" key="1">
    <citation type="submission" date="2020-07" db="EMBL/GenBank/DDBJ databases">
        <authorList>
            <person name="Ferguson B K."/>
        </authorList>
    </citation>
    <scope>NUCLEOTIDE SEQUENCE</scope>
    <source>
        <strain evidence="11">L06</strain>
    </source>
</reference>
<comment type="cofactor">
    <cofactor evidence="1">
        <name>Zn(2+)</name>
        <dbReference type="ChEBI" id="CHEBI:29105"/>
    </cofactor>
</comment>
<dbReference type="Pfam" id="PF00432">
    <property type="entry name" value="Prenyltrans"/>
    <property type="match status" value="1"/>
</dbReference>
<keyword evidence="6" id="KW-0677">Repeat</keyword>
<dbReference type="InterPro" id="IPR001330">
    <property type="entry name" value="Prenyltrans"/>
</dbReference>
<organism evidence="11">
    <name type="scientific">Bracon brevicornis</name>
    <dbReference type="NCBI Taxonomy" id="1563983"/>
    <lineage>
        <taxon>Eukaryota</taxon>
        <taxon>Metazoa</taxon>
        <taxon>Ecdysozoa</taxon>
        <taxon>Arthropoda</taxon>
        <taxon>Hexapoda</taxon>
        <taxon>Insecta</taxon>
        <taxon>Pterygota</taxon>
        <taxon>Neoptera</taxon>
        <taxon>Endopterygota</taxon>
        <taxon>Hymenoptera</taxon>
        <taxon>Apocrita</taxon>
        <taxon>Ichneumonoidea</taxon>
        <taxon>Braconidae</taxon>
        <taxon>Braconinae</taxon>
        <taxon>Bracon</taxon>
    </lineage>
</organism>
<evidence type="ECO:0000256" key="8">
    <source>
        <dbReference type="ARBA" id="ARBA00030816"/>
    </source>
</evidence>
<evidence type="ECO:0000313" key="11">
    <source>
        <dbReference type="EMBL" id="CAD1532709.1"/>
    </source>
</evidence>
<evidence type="ECO:0000256" key="6">
    <source>
        <dbReference type="ARBA" id="ARBA00022737"/>
    </source>
</evidence>
<dbReference type="InterPro" id="IPR008930">
    <property type="entry name" value="Terpenoid_cyclase/PrenylTrfase"/>
</dbReference>
<proteinExistence type="inferred from homology"/>
<dbReference type="PANTHER" id="PTHR11774:SF11">
    <property type="entry name" value="GERANYLGERANYL TRANSFERASE TYPE-2 SUBUNIT BETA"/>
    <property type="match status" value="1"/>
</dbReference>
<dbReference type="EMBL" id="CADCXW020000002">
    <property type="protein sequence ID" value="CAD1532709.1"/>
    <property type="molecule type" value="Genomic_DNA"/>
</dbReference>
<evidence type="ECO:0000259" key="10">
    <source>
        <dbReference type="Pfam" id="PF00432"/>
    </source>
</evidence>
<dbReference type="Gene3D" id="1.50.10.20">
    <property type="match status" value="1"/>
</dbReference>